<dbReference type="GO" id="GO:0006886">
    <property type="term" value="P:intracellular protein transport"/>
    <property type="evidence" value="ECO:0007669"/>
    <property type="project" value="InterPro"/>
</dbReference>
<dbReference type="FunFam" id="3.40.50.300:FF:000334">
    <property type="entry name" value="Protein translocase subunit SecA"/>
    <property type="match status" value="1"/>
</dbReference>
<dbReference type="PANTHER" id="PTHR30612">
    <property type="entry name" value="SECA INNER MEMBRANE COMPONENT OF SEC PROTEIN SECRETION SYSTEM"/>
    <property type="match status" value="1"/>
</dbReference>
<dbReference type="GO" id="GO:0017038">
    <property type="term" value="P:protein import"/>
    <property type="evidence" value="ECO:0007669"/>
    <property type="project" value="InterPro"/>
</dbReference>
<dbReference type="InterPro" id="IPR036266">
    <property type="entry name" value="SecA_Wing/Scaffold_sf"/>
</dbReference>
<dbReference type="Pfam" id="PF07516">
    <property type="entry name" value="SecA_SW"/>
    <property type="match status" value="1"/>
</dbReference>
<dbReference type="NCBIfam" id="TIGR00963">
    <property type="entry name" value="secA"/>
    <property type="match status" value="1"/>
</dbReference>
<dbReference type="InterPro" id="IPR004027">
    <property type="entry name" value="SEC_C_motif"/>
</dbReference>
<dbReference type="SMART" id="SM00958">
    <property type="entry name" value="SecA_PP_bind"/>
    <property type="match status" value="1"/>
</dbReference>
<dbReference type="GO" id="GO:0046872">
    <property type="term" value="F:metal ion binding"/>
    <property type="evidence" value="ECO:0007669"/>
    <property type="project" value="UniProtKB-KW"/>
</dbReference>
<dbReference type="PROSITE" id="PS01312">
    <property type="entry name" value="SECA"/>
    <property type="match status" value="1"/>
</dbReference>
<keyword evidence="9" id="KW-0862">Zinc</keyword>
<evidence type="ECO:0000256" key="6">
    <source>
        <dbReference type="ARBA" id="ARBA00022490"/>
    </source>
</evidence>
<dbReference type="InterPro" id="IPR027417">
    <property type="entry name" value="P-loop_NTPase"/>
</dbReference>
<evidence type="ECO:0000256" key="10">
    <source>
        <dbReference type="ARBA" id="ARBA00022840"/>
    </source>
</evidence>
<dbReference type="SMART" id="SM00957">
    <property type="entry name" value="SecA_DEAD"/>
    <property type="match status" value="1"/>
</dbReference>
<evidence type="ECO:0000313" key="18">
    <source>
        <dbReference type="EMBL" id="CAB4745677.1"/>
    </source>
</evidence>
<dbReference type="InterPro" id="IPR036670">
    <property type="entry name" value="SecA_X-link_sf"/>
</dbReference>
<dbReference type="GO" id="GO:0005829">
    <property type="term" value="C:cytosol"/>
    <property type="evidence" value="ECO:0007669"/>
    <property type="project" value="TreeGrafter"/>
</dbReference>
<dbReference type="PANTHER" id="PTHR30612:SF0">
    <property type="entry name" value="CHLOROPLAST PROTEIN-TRANSPORTING ATPASE"/>
    <property type="match status" value="1"/>
</dbReference>
<keyword evidence="6" id="KW-0963">Cytoplasm</keyword>
<dbReference type="Pfam" id="PF21090">
    <property type="entry name" value="P-loop_SecA"/>
    <property type="match status" value="1"/>
</dbReference>
<dbReference type="Gene3D" id="1.10.3060.10">
    <property type="entry name" value="Helical scaffold and wing domains of SecA"/>
    <property type="match status" value="1"/>
</dbReference>
<dbReference type="NCBIfam" id="NF009538">
    <property type="entry name" value="PRK12904.1"/>
    <property type="match status" value="1"/>
</dbReference>
<dbReference type="Pfam" id="PF01043">
    <property type="entry name" value="SecA_PP_bind"/>
    <property type="match status" value="1"/>
</dbReference>
<dbReference type="Gene3D" id="3.40.50.300">
    <property type="entry name" value="P-loop containing nucleotide triphosphate hydrolases"/>
    <property type="match status" value="2"/>
</dbReference>
<dbReference type="InterPro" id="IPR020937">
    <property type="entry name" value="SecA_CS"/>
</dbReference>
<evidence type="ECO:0000259" key="17">
    <source>
        <dbReference type="PROSITE" id="PS51196"/>
    </source>
</evidence>
<dbReference type="FunFam" id="3.40.50.300:FF:000113">
    <property type="entry name" value="Preprotein translocase subunit SecA"/>
    <property type="match status" value="1"/>
</dbReference>
<evidence type="ECO:0000256" key="14">
    <source>
        <dbReference type="ARBA" id="ARBA00023136"/>
    </source>
</evidence>
<proteinExistence type="inferred from homology"/>
<feature type="domain" description="Helicase ATP-binding" evidence="15">
    <location>
        <begin position="88"/>
        <end position="247"/>
    </location>
</feature>
<evidence type="ECO:0000256" key="3">
    <source>
        <dbReference type="ARBA" id="ARBA00007650"/>
    </source>
</evidence>
<keyword evidence="14" id="KW-0472">Membrane</keyword>
<sequence length="935" mass="103294">MPAILDKILRIGEGKILRQLEGVAKAVNAIEDDFVAMSDAELQGMTEELRKRHADGESLDDLMPEAFATVREAAKRVLGMRPFDVQIMGGAALHLGNIAEMKTGEGKTLVAVAPAYLNAIAGKGVHVVTVNDYLARYQSEQMGRVHNWLGLTVGVILPDMRPDARRKAYACDITYATNNELGFDYLRDNMASSLEECVQRGHNFAIVDEVDSILIDEARTPLIISGPTQDEVKWYGEFSKIVAKLQKDVDYEVDEKKRTISVLEPGITKVEDHLGIDNLYESANTPLISFLNNGIKAKELFRRDKEYVVMNGEVLIVDEHTGRILSGRRYNDGLHQAIEAKEKVTVREEYQTLATVTLQNFFRLYDKLSGMTGTAMTEASEFDKIYSLGVVPIPTNRPMVRVDQPDLVYRTEEAKYDAVAEDIAEKHKTGQPILVGTVSVEKSDYLSALLKKKGVPHNVLNAKMHADEAKIVAMAGHKGAVTVATNMAGRGTDIMLGGNVEFLADAELRKQGLEPTGETAEAYDAAWPATLERIKAQVAAEAEEVRELGGLYVLGTERHESRRIDNQLRGRSGRQGDPGESRFYLSLQDELMRLFKSDWVDRVLQVLRIPDDVPIENKRVTNAIANAQGQVESQNFESRKNVLKYDDVMDRQRKVIYAERREVLEGKDLTEQIRGFVDDVVAGYVTGATQDVAEEWDLDALTTALSQLYPLSVDLHAWYEESGGGNAADRDELIGLLQADAHAAYEAREAEVGSEVMRELERRVILSVLDRKWREHLYEMDYLREGIYLRAYSQRDPLVEYQREGFDMFAAVMDGIKEETVGFLFNLQVTVEEEDEGEEDEVLTVAPGLRSPVAGGAAPQIKAKGLDAPAAPANLTYTAPSETGDAEVRAAAPAADDPYAGATRNAKCPCGSGKKYKHCHGASGGPTGMTTRAGG</sequence>
<dbReference type="InterPro" id="IPR001650">
    <property type="entry name" value="Helicase_C-like"/>
</dbReference>
<keyword evidence="10" id="KW-0067">ATP-binding</keyword>
<dbReference type="PROSITE" id="PS51196">
    <property type="entry name" value="SECA_MOTOR_DEAD"/>
    <property type="match status" value="1"/>
</dbReference>
<keyword evidence="7" id="KW-0479">Metal-binding</keyword>
<feature type="domain" description="SecA family profile" evidence="17">
    <location>
        <begin position="2"/>
        <end position="616"/>
    </location>
</feature>
<evidence type="ECO:0000256" key="13">
    <source>
        <dbReference type="ARBA" id="ARBA00023010"/>
    </source>
</evidence>
<evidence type="ECO:0000256" key="5">
    <source>
        <dbReference type="ARBA" id="ARBA00022475"/>
    </source>
</evidence>
<dbReference type="PROSITE" id="PS51192">
    <property type="entry name" value="HELICASE_ATP_BIND_1"/>
    <property type="match status" value="1"/>
</dbReference>
<keyword evidence="11" id="KW-0653">Protein transport</keyword>
<dbReference type="GO" id="GO:0005524">
    <property type="term" value="F:ATP binding"/>
    <property type="evidence" value="ECO:0007669"/>
    <property type="project" value="UniProtKB-KW"/>
</dbReference>
<dbReference type="Gene3D" id="3.90.1440.10">
    <property type="entry name" value="SecA, preprotein cross-linking domain"/>
    <property type="match status" value="1"/>
</dbReference>
<dbReference type="SUPFAM" id="SSF52540">
    <property type="entry name" value="P-loop containing nucleoside triphosphate hydrolases"/>
    <property type="match status" value="2"/>
</dbReference>
<dbReference type="SUPFAM" id="SSF81767">
    <property type="entry name" value="Pre-protein crosslinking domain of SecA"/>
    <property type="match status" value="1"/>
</dbReference>
<dbReference type="InterPro" id="IPR014001">
    <property type="entry name" value="Helicase_ATP-bd"/>
</dbReference>
<reference evidence="18" key="1">
    <citation type="submission" date="2020-05" db="EMBL/GenBank/DDBJ databases">
        <authorList>
            <person name="Chiriac C."/>
            <person name="Salcher M."/>
            <person name="Ghai R."/>
            <person name="Kavagutti S V."/>
        </authorList>
    </citation>
    <scope>NUCLEOTIDE SEQUENCE</scope>
</reference>
<dbReference type="SUPFAM" id="SSF81886">
    <property type="entry name" value="Helical scaffold and wing domains of SecA"/>
    <property type="match status" value="1"/>
</dbReference>
<evidence type="ECO:0000256" key="12">
    <source>
        <dbReference type="ARBA" id="ARBA00022967"/>
    </source>
</evidence>
<dbReference type="InterPro" id="IPR000185">
    <property type="entry name" value="SecA"/>
</dbReference>
<feature type="domain" description="Helicase C-terminal" evidence="16">
    <location>
        <begin position="411"/>
        <end position="621"/>
    </location>
</feature>
<dbReference type="EMBL" id="CAEZYQ010000011">
    <property type="protein sequence ID" value="CAB4745677.1"/>
    <property type="molecule type" value="Genomic_DNA"/>
</dbReference>
<comment type="subcellular location">
    <subcellularLocation>
        <location evidence="2">Cell membrane</location>
        <topology evidence="2">Peripheral membrane protein</topology>
    </subcellularLocation>
</comment>
<dbReference type="FunFam" id="1.10.3060.10:FF:000002">
    <property type="entry name" value="Preprotein translocase subunit SecA"/>
    <property type="match status" value="1"/>
</dbReference>
<evidence type="ECO:0000256" key="1">
    <source>
        <dbReference type="ARBA" id="ARBA00001947"/>
    </source>
</evidence>
<evidence type="ECO:0000259" key="16">
    <source>
        <dbReference type="PROSITE" id="PS51194"/>
    </source>
</evidence>
<dbReference type="GO" id="GO:0043952">
    <property type="term" value="P:protein transport by the Sec complex"/>
    <property type="evidence" value="ECO:0007669"/>
    <property type="project" value="TreeGrafter"/>
</dbReference>
<evidence type="ECO:0000259" key="15">
    <source>
        <dbReference type="PROSITE" id="PS51192"/>
    </source>
</evidence>
<dbReference type="GO" id="GO:0031522">
    <property type="term" value="C:cell envelope Sec protein transport complex"/>
    <property type="evidence" value="ECO:0007669"/>
    <property type="project" value="TreeGrafter"/>
</dbReference>
<evidence type="ECO:0000256" key="9">
    <source>
        <dbReference type="ARBA" id="ARBA00022833"/>
    </source>
</evidence>
<evidence type="ECO:0000256" key="2">
    <source>
        <dbReference type="ARBA" id="ARBA00004202"/>
    </source>
</evidence>
<dbReference type="Gene3D" id="3.10.450.50">
    <property type="match status" value="1"/>
</dbReference>
<keyword evidence="4" id="KW-0813">Transport</keyword>
<dbReference type="GO" id="GO:0005886">
    <property type="term" value="C:plasma membrane"/>
    <property type="evidence" value="ECO:0007669"/>
    <property type="project" value="UniProtKB-SubCell"/>
</dbReference>
<dbReference type="CDD" id="cd18803">
    <property type="entry name" value="SF2_C_secA"/>
    <property type="match status" value="1"/>
</dbReference>
<dbReference type="AlphaFoldDB" id="A0A6J6TG65"/>
<protein>
    <submittedName>
        <fullName evidence="18">Unannotated protein</fullName>
    </submittedName>
</protein>
<dbReference type="InterPro" id="IPR011115">
    <property type="entry name" value="SecA_DEAD"/>
</dbReference>
<keyword evidence="13" id="KW-0811">Translocation</keyword>
<dbReference type="InterPro" id="IPR014018">
    <property type="entry name" value="SecA_motor_DEAD"/>
</dbReference>
<evidence type="ECO:0000256" key="4">
    <source>
        <dbReference type="ARBA" id="ARBA00022448"/>
    </source>
</evidence>
<dbReference type="PRINTS" id="PR00906">
    <property type="entry name" value="SECA"/>
</dbReference>
<dbReference type="Pfam" id="PF02810">
    <property type="entry name" value="SEC-C"/>
    <property type="match status" value="1"/>
</dbReference>
<evidence type="ECO:0000256" key="7">
    <source>
        <dbReference type="ARBA" id="ARBA00022723"/>
    </source>
</evidence>
<dbReference type="GO" id="GO:0006605">
    <property type="term" value="P:protein targeting"/>
    <property type="evidence" value="ECO:0007669"/>
    <property type="project" value="InterPro"/>
</dbReference>
<comment type="similarity">
    <text evidence="3">Belongs to the SecA family.</text>
</comment>
<gene>
    <name evidence="18" type="ORF">UFOPK2761_01640</name>
</gene>
<dbReference type="InterPro" id="IPR011116">
    <property type="entry name" value="SecA_Wing/Scaffold"/>
</dbReference>
<dbReference type="Pfam" id="PF07517">
    <property type="entry name" value="SecA_DEAD"/>
    <property type="match status" value="1"/>
</dbReference>
<evidence type="ECO:0000256" key="11">
    <source>
        <dbReference type="ARBA" id="ARBA00022927"/>
    </source>
</evidence>
<dbReference type="CDD" id="cd17928">
    <property type="entry name" value="DEXDc_SecA"/>
    <property type="match status" value="1"/>
</dbReference>
<keyword evidence="12" id="KW-1278">Translocase</keyword>
<organism evidence="18">
    <name type="scientific">freshwater metagenome</name>
    <dbReference type="NCBI Taxonomy" id="449393"/>
    <lineage>
        <taxon>unclassified sequences</taxon>
        <taxon>metagenomes</taxon>
        <taxon>ecological metagenomes</taxon>
    </lineage>
</organism>
<dbReference type="PROSITE" id="PS51194">
    <property type="entry name" value="HELICASE_CTER"/>
    <property type="match status" value="1"/>
</dbReference>
<keyword evidence="5" id="KW-1003">Cell membrane</keyword>
<evidence type="ECO:0000256" key="8">
    <source>
        <dbReference type="ARBA" id="ARBA00022741"/>
    </source>
</evidence>
<accession>A0A6J6TG65</accession>
<dbReference type="InterPro" id="IPR044722">
    <property type="entry name" value="SecA_SF2_C"/>
</dbReference>
<comment type="cofactor">
    <cofactor evidence="1">
        <name>Zn(2+)</name>
        <dbReference type="ChEBI" id="CHEBI:29105"/>
    </cofactor>
</comment>
<dbReference type="InterPro" id="IPR011130">
    <property type="entry name" value="SecA_preprotein_X-link_dom"/>
</dbReference>
<name>A0A6J6TG65_9ZZZZ</name>
<dbReference type="HAMAP" id="MF_01382">
    <property type="entry name" value="SecA"/>
    <property type="match status" value="1"/>
</dbReference>
<keyword evidence="8" id="KW-0547">Nucleotide-binding</keyword>
<dbReference type="FunFam" id="3.90.1440.10:FF:000002">
    <property type="entry name" value="Protein translocase subunit SecA"/>
    <property type="match status" value="1"/>
</dbReference>